<accession>A0A4Q9HV65</accession>
<keyword evidence="3" id="KW-1185">Reference proteome</keyword>
<dbReference type="Pfam" id="PF19054">
    <property type="entry name" value="DUF5753"/>
    <property type="match status" value="1"/>
</dbReference>
<evidence type="ECO:0000313" key="2">
    <source>
        <dbReference type="EMBL" id="TBO59088.1"/>
    </source>
</evidence>
<dbReference type="PROSITE" id="PS50943">
    <property type="entry name" value="HTH_CROC1"/>
    <property type="match status" value="1"/>
</dbReference>
<feature type="domain" description="HTH cro/C1-type" evidence="1">
    <location>
        <begin position="20"/>
        <end position="62"/>
    </location>
</feature>
<dbReference type="CDD" id="cd00093">
    <property type="entry name" value="HTH_XRE"/>
    <property type="match status" value="1"/>
</dbReference>
<dbReference type="InterPro" id="IPR001387">
    <property type="entry name" value="Cro/C1-type_HTH"/>
</dbReference>
<comment type="caution">
    <text evidence="2">The sequence shown here is derived from an EMBL/GenBank/DDBJ whole genome shotgun (WGS) entry which is preliminary data.</text>
</comment>
<dbReference type="InterPro" id="IPR043917">
    <property type="entry name" value="DUF5753"/>
</dbReference>
<protein>
    <submittedName>
        <fullName evidence="2">XRE family transcriptional regulator</fullName>
    </submittedName>
</protein>
<dbReference type="Gene3D" id="1.10.260.40">
    <property type="entry name" value="lambda repressor-like DNA-binding domains"/>
    <property type="match status" value="1"/>
</dbReference>
<organism evidence="2 3">
    <name type="scientific">Streptomyces kasugaensis</name>
    <dbReference type="NCBI Taxonomy" id="1946"/>
    <lineage>
        <taxon>Bacteria</taxon>
        <taxon>Bacillati</taxon>
        <taxon>Actinomycetota</taxon>
        <taxon>Actinomycetes</taxon>
        <taxon>Kitasatosporales</taxon>
        <taxon>Streptomycetaceae</taxon>
        <taxon>Streptomyces</taxon>
    </lineage>
</organism>
<dbReference type="InterPro" id="IPR010982">
    <property type="entry name" value="Lambda_DNA-bd_dom_sf"/>
</dbReference>
<dbReference type="GO" id="GO:0003677">
    <property type="term" value="F:DNA binding"/>
    <property type="evidence" value="ECO:0007669"/>
    <property type="project" value="InterPro"/>
</dbReference>
<reference evidence="2 3" key="1">
    <citation type="submission" date="2019-02" db="EMBL/GenBank/DDBJ databases">
        <title>Draft Genome Sequence of Streptomyces sp. AM-2504, identified by 16S rRNA comparative analysis as a Streptomyces Kasugaensis strain.</title>
        <authorList>
            <person name="Napolioni V."/>
            <person name="Giuliodori A.M."/>
            <person name="Spurio R."/>
            <person name="Fabbretti A."/>
        </authorList>
    </citation>
    <scope>NUCLEOTIDE SEQUENCE [LARGE SCALE GENOMIC DNA]</scope>
    <source>
        <strain evidence="2 3">AM-2504</strain>
    </source>
</reference>
<evidence type="ECO:0000259" key="1">
    <source>
        <dbReference type="PROSITE" id="PS50943"/>
    </source>
</evidence>
<evidence type="ECO:0000313" key="3">
    <source>
        <dbReference type="Proteomes" id="UP000292452"/>
    </source>
</evidence>
<proteinExistence type="predicted"/>
<sequence>MIDVERSGYLTPQQRFGATVKDVRIGRKITQKQLGTYSGYSEAYVSKVEKGTMKPSQQFAEKCDAMFQTRGMFGRLLGDIERDDNPSWFVPYLEREREASRVLDFSTTSIMGIFQTEEYAHAVFRAGHPRESAESIHTKVGARLRRREILEKHNPPMIWVVLHEACLRTVVGGASVMAAQLDHLILSAESPSVDFQVMPFSFGAAAAHVPAFTLLTFDDDPTVVYADDPQGGRLYQQCETVDAYYEHYDRLRSHALAPTDSLIFIDKIRKEYLS</sequence>
<dbReference type="Proteomes" id="UP000292452">
    <property type="component" value="Unassembled WGS sequence"/>
</dbReference>
<dbReference type="EMBL" id="SIXH01000098">
    <property type="protein sequence ID" value="TBO59088.1"/>
    <property type="molecule type" value="Genomic_DNA"/>
</dbReference>
<dbReference type="RefSeq" id="WP_131123409.1">
    <property type="nucleotide sequence ID" value="NZ_SIXH01000098.1"/>
</dbReference>
<dbReference type="AlphaFoldDB" id="A0A4Q9HV65"/>
<dbReference type="SUPFAM" id="SSF47413">
    <property type="entry name" value="lambda repressor-like DNA-binding domains"/>
    <property type="match status" value="1"/>
</dbReference>
<name>A0A4Q9HV65_STRKA</name>
<dbReference type="Pfam" id="PF01381">
    <property type="entry name" value="HTH_3"/>
    <property type="match status" value="1"/>
</dbReference>
<dbReference type="SMART" id="SM00530">
    <property type="entry name" value="HTH_XRE"/>
    <property type="match status" value="1"/>
</dbReference>
<gene>
    <name evidence="2" type="ORF">EYS09_13845</name>
</gene>